<reference evidence="1 2" key="1">
    <citation type="journal article" date="2015" name="Genome Biol. Evol.">
        <title>The Dynamics of Genetic Interactions between Vibrio metoecus and Vibrio cholerae, Two Close Relatives Co-Occurring in the Environment.</title>
        <authorList>
            <person name="Orata F.D."/>
            <person name="Kirchberger P.C."/>
            <person name="Meheust R."/>
            <person name="Barlow E.J."/>
            <person name="Tarr C.L."/>
            <person name="Boucher Y."/>
        </authorList>
    </citation>
    <scope>NUCLEOTIDE SEQUENCE [LARGE SCALE GENOMIC DNA]</scope>
    <source>
        <strain evidence="1 2">YB5B04</strain>
    </source>
</reference>
<dbReference type="EMBL" id="LBGP01000034">
    <property type="protein sequence ID" value="KQA97774.1"/>
    <property type="molecule type" value="Genomic_DNA"/>
</dbReference>
<evidence type="ECO:0000313" key="1">
    <source>
        <dbReference type="EMBL" id="KQA97774.1"/>
    </source>
</evidence>
<gene>
    <name evidence="1" type="ORF">XV92_18025</name>
</gene>
<accession>A0A0Q0PF52</accession>
<organism evidence="1 2">
    <name type="scientific">Vibrio metoecus</name>
    <dbReference type="NCBI Taxonomy" id="1481663"/>
    <lineage>
        <taxon>Bacteria</taxon>
        <taxon>Pseudomonadati</taxon>
        <taxon>Pseudomonadota</taxon>
        <taxon>Gammaproteobacteria</taxon>
        <taxon>Vibrionales</taxon>
        <taxon>Vibrionaceae</taxon>
        <taxon>Vibrio</taxon>
    </lineage>
</organism>
<proteinExistence type="predicted"/>
<comment type="caution">
    <text evidence="1">The sequence shown here is derived from an EMBL/GenBank/DDBJ whole genome shotgun (WGS) entry which is preliminary data.</text>
</comment>
<dbReference type="AlphaFoldDB" id="A0A0Q0PF52"/>
<sequence>MNVEHGIAIELHYLPMPYTSEKDILRFQAESFTRVGPLSEVALFKARNLTVGHLARLCCAIRSENQNTFN</sequence>
<dbReference type="RefSeq" id="WP_055031286.1">
    <property type="nucleotide sequence ID" value="NZ_CABMIR010000013.1"/>
</dbReference>
<protein>
    <submittedName>
        <fullName evidence="1">Uncharacterized protein</fullName>
    </submittedName>
</protein>
<name>A0A0Q0PF52_VIBMT</name>
<dbReference type="Proteomes" id="UP000050491">
    <property type="component" value="Unassembled WGS sequence"/>
</dbReference>
<dbReference type="PATRIC" id="fig|1481663.12.peg.2565"/>
<evidence type="ECO:0000313" key="2">
    <source>
        <dbReference type="Proteomes" id="UP000050491"/>
    </source>
</evidence>